<evidence type="ECO:0000256" key="1">
    <source>
        <dbReference type="SAM" id="MobiDB-lite"/>
    </source>
</evidence>
<sequence>MRSLLAKDWTLEVEDSSGTTPTWVPVKGLTSFSETSDDNTEDDGDFDSDGWGSSVVTQRTWSLECEGKRKRTDDTTFTPDPGQEIIRKAARIVGFDANIRVRWYRRDGSPDAYEGTATVSEFEKGGGVTDLEPFTFTLLGQGAPVEITNPGTTPPAGGGA</sequence>
<dbReference type="STRING" id="758825.SAMN02982985_05703"/>
<reference evidence="2 3" key="1">
    <citation type="submission" date="2016-10" db="EMBL/GenBank/DDBJ databases">
        <authorList>
            <person name="de Groot N.N."/>
        </authorList>
    </citation>
    <scope>NUCLEOTIDE SEQUENCE [LARGE SCALE GENOMIC DNA]</scope>
    <source>
        <strain evidence="2 3">ATCC 43154</strain>
    </source>
</reference>
<organism evidence="2 3">
    <name type="scientific">Rugamonas rubra</name>
    <dbReference type="NCBI Taxonomy" id="758825"/>
    <lineage>
        <taxon>Bacteria</taxon>
        <taxon>Pseudomonadati</taxon>
        <taxon>Pseudomonadota</taxon>
        <taxon>Betaproteobacteria</taxon>
        <taxon>Burkholderiales</taxon>
        <taxon>Oxalobacteraceae</taxon>
        <taxon>Telluria group</taxon>
        <taxon>Rugamonas</taxon>
    </lineage>
</organism>
<protein>
    <recommendedName>
        <fullName evidence="4">Phage tail tube protein</fullName>
    </recommendedName>
</protein>
<dbReference type="AlphaFoldDB" id="A0A1I4ULF6"/>
<dbReference type="EMBL" id="FOTW01000043">
    <property type="protein sequence ID" value="SFM89533.1"/>
    <property type="molecule type" value="Genomic_DNA"/>
</dbReference>
<name>A0A1I4ULF6_9BURK</name>
<evidence type="ECO:0000313" key="2">
    <source>
        <dbReference type="EMBL" id="SFM89533.1"/>
    </source>
</evidence>
<gene>
    <name evidence="2" type="ORF">SAMN02982985_05703</name>
</gene>
<proteinExistence type="predicted"/>
<dbReference type="OrthoDB" id="4201135at2"/>
<dbReference type="SMR" id="A0A1I4ULF6"/>
<dbReference type="Proteomes" id="UP000199470">
    <property type="component" value="Unassembled WGS sequence"/>
</dbReference>
<feature type="region of interest" description="Disordered" evidence="1">
    <location>
        <begin position="1"/>
        <end position="53"/>
    </location>
</feature>
<dbReference type="NCBIfam" id="NF047353">
    <property type="entry name" value="tube_lmo2291"/>
    <property type="match status" value="1"/>
</dbReference>
<evidence type="ECO:0008006" key="4">
    <source>
        <dbReference type="Google" id="ProtNLM"/>
    </source>
</evidence>
<evidence type="ECO:0000313" key="3">
    <source>
        <dbReference type="Proteomes" id="UP000199470"/>
    </source>
</evidence>
<keyword evidence="3" id="KW-1185">Reference proteome</keyword>
<dbReference type="RefSeq" id="WP_093160096.1">
    <property type="nucleotide sequence ID" value="NZ_FOTW01000043.1"/>
</dbReference>
<feature type="compositionally biased region" description="Acidic residues" evidence="1">
    <location>
        <begin position="35"/>
        <end position="48"/>
    </location>
</feature>
<accession>A0A1I4ULF6</accession>